<reference evidence="4" key="1">
    <citation type="submission" date="2016-10" db="EMBL/GenBank/DDBJ databases">
        <authorList>
            <person name="Varghese N."/>
            <person name="Submissions S."/>
        </authorList>
    </citation>
    <scope>NUCLEOTIDE SEQUENCE [LARGE SCALE GENOMIC DNA]</scope>
    <source>
        <strain evidence="4">KPR-1</strain>
    </source>
</reference>
<evidence type="ECO:0000313" key="3">
    <source>
        <dbReference type="EMBL" id="SEA62126.1"/>
    </source>
</evidence>
<dbReference type="Pfam" id="PF01557">
    <property type="entry name" value="FAA_hydrolase"/>
    <property type="match status" value="1"/>
</dbReference>
<dbReference type="InterPro" id="IPR050772">
    <property type="entry name" value="Hydratase-Decarb/MhpD_sf"/>
</dbReference>
<dbReference type="GO" id="GO:0005737">
    <property type="term" value="C:cytoplasm"/>
    <property type="evidence" value="ECO:0007669"/>
    <property type="project" value="TreeGrafter"/>
</dbReference>
<protein>
    <submittedName>
        <fullName evidence="3">2-keto-4-pentenoate hydratase</fullName>
    </submittedName>
</protein>
<dbReference type="AlphaFoldDB" id="A0A1H4CNV3"/>
<keyword evidence="1" id="KW-0456">Lyase</keyword>
<dbReference type="Proteomes" id="UP000199288">
    <property type="component" value="Unassembled WGS sequence"/>
</dbReference>
<dbReference type="PANTHER" id="PTHR30143:SF0">
    <property type="entry name" value="2-KETO-4-PENTENOATE HYDRATASE"/>
    <property type="match status" value="1"/>
</dbReference>
<dbReference type="InterPro" id="IPR036663">
    <property type="entry name" value="Fumarylacetoacetase_C_sf"/>
</dbReference>
<dbReference type="GO" id="GO:0008684">
    <property type="term" value="F:2-oxopent-4-enoate hydratase activity"/>
    <property type="evidence" value="ECO:0007669"/>
    <property type="project" value="TreeGrafter"/>
</dbReference>
<dbReference type="Gene3D" id="3.90.850.10">
    <property type="entry name" value="Fumarylacetoacetase-like, C-terminal domain"/>
    <property type="match status" value="1"/>
</dbReference>
<dbReference type="PANTHER" id="PTHR30143">
    <property type="entry name" value="ACID HYDRATASE"/>
    <property type="match status" value="1"/>
</dbReference>
<evidence type="ECO:0000259" key="2">
    <source>
        <dbReference type="Pfam" id="PF01557"/>
    </source>
</evidence>
<sequence length="280" mass="29608">MDGKDITDGDDTPTSRTAQLAEASRDLLEAYATGVPIAPLRETIEGLSLDEAYEIQLLQEEQALAEGRKVVGRKIGLTSLAMQRQLGVDSPDFGFFTDDVVFYDDAEIPVEHFISPKVEPEFGFYLGADLTGEVSLDEAIEAIASVHAAIEIIDSRIRDWDIRLVDTVADNASLGAVAVSREPLDLDIADLASTRCALLIDDEEVGAGTGADVMGHPAAPLAWLATTLSKRGVHLKKGDLVIPGSFCAAHAVEAGSRATADFGQAGALTITFGAGPTVKE</sequence>
<dbReference type="RefSeq" id="WP_222842466.1">
    <property type="nucleotide sequence ID" value="NZ_FNQV01000013.1"/>
</dbReference>
<feature type="domain" description="Fumarylacetoacetase-like C-terminal" evidence="2">
    <location>
        <begin position="93"/>
        <end position="270"/>
    </location>
</feature>
<proteinExistence type="predicted"/>
<evidence type="ECO:0000313" key="4">
    <source>
        <dbReference type="Proteomes" id="UP000199288"/>
    </source>
</evidence>
<keyword evidence="4" id="KW-1185">Reference proteome</keyword>
<evidence type="ECO:0000256" key="1">
    <source>
        <dbReference type="ARBA" id="ARBA00023239"/>
    </source>
</evidence>
<accession>A0A1H4CNV3</accession>
<gene>
    <name evidence="3" type="ORF">SAMN02910418_02009</name>
</gene>
<name>A0A1H4CNV3_9ACTO</name>
<dbReference type="EMBL" id="FNQV01000013">
    <property type="protein sequence ID" value="SEA62126.1"/>
    <property type="molecule type" value="Genomic_DNA"/>
</dbReference>
<dbReference type="InterPro" id="IPR011234">
    <property type="entry name" value="Fumarylacetoacetase-like_C"/>
</dbReference>
<organism evidence="3 4">
    <name type="scientific">Bowdeniella nasicola</name>
    <dbReference type="NCBI Taxonomy" id="208480"/>
    <lineage>
        <taxon>Bacteria</taxon>
        <taxon>Bacillati</taxon>
        <taxon>Actinomycetota</taxon>
        <taxon>Actinomycetes</taxon>
        <taxon>Actinomycetales</taxon>
        <taxon>Actinomycetaceae</taxon>
        <taxon>Bowdeniella</taxon>
    </lineage>
</organism>
<dbReference type="SUPFAM" id="SSF56529">
    <property type="entry name" value="FAH"/>
    <property type="match status" value="1"/>
</dbReference>